<dbReference type="SMART" id="SM00028">
    <property type="entry name" value="TPR"/>
    <property type="match status" value="3"/>
</dbReference>
<reference evidence="9" key="1">
    <citation type="submission" date="2021-02" db="EMBL/GenBank/DDBJ databases">
        <title>First Annotated Genome of the Yellow-green Alga Tribonema minus.</title>
        <authorList>
            <person name="Mahan K.M."/>
        </authorList>
    </citation>
    <scope>NUCLEOTIDE SEQUENCE</scope>
    <source>
        <strain evidence="9">UTEX B ZZ1240</strain>
    </source>
</reference>
<evidence type="ECO:0000313" key="9">
    <source>
        <dbReference type="EMBL" id="KAG5190547.1"/>
    </source>
</evidence>
<dbReference type="InterPro" id="IPR019734">
    <property type="entry name" value="TPR_rpt"/>
</dbReference>
<feature type="region of interest" description="Disordered" evidence="7">
    <location>
        <begin position="263"/>
        <end position="318"/>
    </location>
</feature>
<dbReference type="InterPro" id="IPR050754">
    <property type="entry name" value="FKBP4/5/8-like"/>
</dbReference>
<dbReference type="PANTHER" id="PTHR46512">
    <property type="entry name" value="PEPTIDYLPROLYL ISOMERASE"/>
    <property type="match status" value="1"/>
</dbReference>
<protein>
    <recommendedName>
        <fullName evidence="3">peptidylprolyl isomerase</fullName>
        <ecNumber evidence="3">5.2.1.8</ecNumber>
    </recommendedName>
</protein>
<dbReference type="SMART" id="SM01000">
    <property type="entry name" value="Aha1_N"/>
    <property type="match status" value="1"/>
</dbReference>
<evidence type="ECO:0000256" key="1">
    <source>
        <dbReference type="ARBA" id="ARBA00000971"/>
    </source>
</evidence>
<feature type="domain" description="Activator of Hsp90 ATPase AHSA1-like N-terminal" evidence="8">
    <location>
        <begin position="405"/>
        <end position="588"/>
    </location>
</feature>
<dbReference type="EC" id="5.2.1.8" evidence="3"/>
<dbReference type="OrthoDB" id="433738at2759"/>
<evidence type="ECO:0000256" key="6">
    <source>
        <dbReference type="PROSITE-ProRule" id="PRU00339"/>
    </source>
</evidence>
<feature type="region of interest" description="Disordered" evidence="7">
    <location>
        <begin position="1"/>
        <end position="59"/>
    </location>
</feature>
<comment type="similarity">
    <text evidence="2">Belongs to the AHA1 family.</text>
</comment>
<comment type="catalytic activity">
    <reaction evidence="1">
        <text>[protein]-peptidylproline (omega=180) = [protein]-peptidylproline (omega=0)</text>
        <dbReference type="Rhea" id="RHEA:16237"/>
        <dbReference type="Rhea" id="RHEA-COMP:10747"/>
        <dbReference type="Rhea" id="RHEA-COMP:10748"/>
        <dbReference type="ChEBI" id="CHEBI:83833"/>
        <dbReference type="ChEBI" id="CHEBI:83834"/>
        <dbReference type="EC" id="5.2.1.8"/>
    </reaction>
</comment>
<dbReference type="GO" id="GO:0001671">
    <property type="term" value="F:ATPase activator activity"/>
    <property type="evidence" value="ECO:0007669"/>
    <property type="project" value="InterPro"/>
</dbReference>
<evidence type="ECO:0000259" key="8">
    <source>
        <dbReference type="SMART" id="SM01000"/>
    </source>
</evidence>
<dbReference type="Gene3D" id="3.15.10.20">
    <property type="entry name" value="Activator of Hsp90 ATPase Aha1, N-terminal domain"/>
    <property type="match status" value="1"/>
</dbReference>
<gene>
    <name evidence="9" type="ORF">JKP88DRAFT_266903</name>
</gene>
<evidence type="ECO:0000256" key="3">
    <source>
        <dbReference type="ARBA" id="ARBA00013194"/>
    </source>
</evidence>
<evidence type="ECO:0000313" key="10">
    <source>
        <dbReference type="Proteomes" id="UP000664859"/>
    </source>
</evidence>
<feature type="repeat" description="TPR" evidence="6">
    <location>
        <begin position="148"/>
        <end position="181"/>
    </location>
</feature>
<feature type="compositionally biased region" description="Acidic residues" evidence="7">
    <location>
        <begin position="45"/>
        <end position="55"/>
    </location>
</feature>
<dbReference type="InterPro" id="IPR036338">
    <property type="entry name" value="Aha1"/>
</dbReference>
<dbReference type="SUPFAM" id="SSF103111">
    <property type="entry name" value="Activator of Hsp90 ATPase, Aha1"/>
    <property type="match status" value="1"/>
</dbReference>
<feature type="region of interest" description="Disordered" evidence="7">
    <location>
        <begin position="356"/>
        <end position="401"/>
    </location>
</feature>
<evidence type="ECO:0000256" key="4">
    <source>
        <dbReference type="ARBA" id="ARBA00023110"/>
    </source>
</evidence>
<feature type="compositionally biased region" description="Polar residues" evidence="7">
    <location>
        <begin position="368"/>
        <end position="387"/>
    </location>
</feature>
<name>A0A835ZA39_9STRA</name>
<dbReference type="AlphaFoldDB" id="A0A835ZA39"/>
<evidence type="ECO:0000256" key="2">
    <source>
        <dbReference type="ARBA" id="ARBA00006817"/>
    </source>
</evidence>
<feature type="compositionally biased region" description="Pro residues" evidence="7">
    <location>
        <begin position="280"/>
        <end position="302"/>
    </location>
</feature>
<dbReference type="GO" id="GO:0003755">
    <property type="term" value="F:peptidyl-prolyl cis-trans isomerase activity"/>
    <property type="evidence" value="ECO:0007669"/>
    <property type="project" value="UniProtKB-EC"/>
</dbReference>
<organism evidence="9 10">
    <name type="scientific">Tribonema minus</name>
    <dbReference type="NCBI Taxonomy" id="303371"/>
    <lineage>
        <taxon>Eukaryota</taxon>
        <taxon>Sar</taxon>
        <taxon>Stramenopiles</taxon>
        <taxon>Ochrophyta</taxon>
        <taxon>PX clade</taxon>
        <taxon>Xanthophyceae</taxon>
        <taxon>Tribonematales</taxon>
        <taxon>Tribonemataceae</taxon>
        <taxon>Tribonema</taxon>
    </lineage>
</organism>
<dbReference type="Pfam" id="PF09229">
    <property type="entry name" value="Aha1_N"/>
    <property type="match status" value="1"/>
</dbReference>
<sequence length="600" mass="64781">MEVAAPEEPMVVDSAAAEAGQPATDSENEAATVAAPDMSSMNIDSTDEDDGDDIDFSSGGDNTEAKLLKALSFKDRGNDAIKNNEVEDAKRMYERGLKIVNTIYGEEQASGLKVMLSLNLALACTKLSQFGEAIRAADTALQLQPDNTKAMFRRGVARAAFGMLEEAKTDLAEVIKMDPKNAAARKELKAVKERLVEQKKASHLDKASFGGMFSKGGSIYDDKEEERKKRTAAEAERTAAELRDWQQSNEDRVAVGLGAQTREEWLKDRGDKGVVQEPPKLIPPKPPVKTPIPKPVPQPAPAVAPAAASEAGDDDHLDEEDLKIINETKKKGYCYFRRKLDDKEQAMLDEEQRKLREGGGGGALSPSVGGTSSTASPAPSLRKQLSAQEGAGAGSEWNAAGTWEETDRTQWAKAKLEALLLTAAVTTGPDLKNDPGALMREMTAAFSGGAGATAAAAGDLASLGAIGVKLATLRAHVYSCDKMEGDASVVCVRGRRRWLFDFSMTLKWRVTVDESMGVEQPADDAKPPSKTYKGTFKLVDVTAADAENGHFETKPEMKLAKSSTRWPEAYNTRMTEVLEALQRDMVAKVQAMYAEYQALP</sequence>
<dbReference type="Proteomes" id="UP000664859">
    <property type="component" value="Unassembled WGS sequence"/>
</dbReference>
<keyword evidence="5" id="KW-0413">Isomerase</keyword>
<accession>A0A835ZA39</accession>
<evidence type="ECO:0000256" key="7">
    <source>
        <dbReference type="SAM" id="MobiDB-lite"/>
    </source>
</evidence>
<evidence type="ECO:0000256" key="5">
    <source>
        <dbReference type="ARBA" id="ARBA00023235"/>
    </source>
</evidence>
<dbReference type="InterPro" id="IPR015310">
    <property type="entry name" value="AHSA1-like_N"/>
</dbReference>
<feature type="compositionally biased region" description="Basic and acidic residues" evidence="7">
    <location>
        <begin position="225"/>
        <end position="241"/>
    </location>
</feature>
<dbReference type="PANTHER" id="PTHR46512:SF9">
    <property type="entry name" value="PEPTIDYLPROLYL ISOMERASE"/>
    <property type="match status" value="1"/>
</dbReference>
<dbReference type="Gene3D" id="1.25.40.10">
    <property type="entry name" value="Tetratricopeptide repeat domain"/>
    <property type="match status" value="1"/>
</dbReference>
<dbReference type="EMBL" id="JAFCMP010000033">
    <property type="protein sequence ID" value="KAG5190547.1"/>
    <property type="molecule type" value="Genomic_DNA"/>
</dbReference>
<keyword evidence="6" id="KW-0802">TPR repeat</keyword>
<dbReference type="PROSITE" id="PS50005">
    <property type="entry name" value="TPR"/>
    <property type="match status" value="1"/>
</dbReference>
<keyword evidence="4" id="KW-0697">Rotamase</keyword>
<dbReference type="SUPFAM" id="SSF48452">
    <property type="entry name" value="TPR-like"/>
    <property type="match status" value="1"/>
</dbReference>
<comment type="caution">
    <text evidence="9">The sequence shown here is derived from an EMBL/GenBank/DDBJ whole genome shotgun (WGS) entry which is preliminary data.</text>
</comment>
<feature type="compositionally biased region" description="Basic and acidic residues" evidence="7">
    <location>
        <begin position="263"/>
        <end position="274"/>
    </location>
</feature>
<proteinExistence type="inferred from homology"/>
<dbReference type="GO" id="GO:0051087">
    <property type="term" value="F:protein-folding chaperone binding"/>
    <property type="evidence" value="ECO:0007669"/>
    <property type="project" value="InterPro"/>
</dbReference>
<dbReference type="InterPro" id="IPR011990">
    <property type="entry name" value="TPR-like_helical_dom_sf"/>
</dbReference>
<keyword evidence="10" id="KW-1185">Reference proteome</keyword>
<feature type="region of interest" description="Disordered" evidence="7">
    <location>
        <begin position="221"/>
        <end position="241"/>
    </location>
</feature>